<dbReference type="EMBL" id="CAJNOQ010007852">
    <property type="protein sequence ID" value="CAF1180873.1"/>
    <property type="molecule type" value="Genomic_DNA"/>
</dbReference>
<evidence type="ECO:0000313" key="1">
    <source>
        <dbReference type="EMBL" id="CAF1180873.1"/>
    </source>
</evidence>
<protein>
    <recommendedName>
        <fullName evidence="6">Intein C-terminal splicing domain-containing protein</fullName>
    </recommendedName>
</protein>
<organism evidence="1 5">
    <name type="scientific">Didymodactylos carnosus</name>
    <dbReference type="NCBI Taxonomy" id="1234261"/>
    <lineage>
        <taxon>Eukaryota</taxon>
        <taxon>Metazoa</taxon>
        <taxon>Spiralia</taxon>
        <taxon>Gnathifera</taxon>
        <taxon>Rotifera</taxon>
        <taxon>Eurotatoria</taxon>
        <taxon>Bdelloidea</taxon>
        <taxon>Philodinida</taxon>
        <taxon>Philodinidae</taxon>
        <taxon>Didymodactylos</taxon>
    </lineage>
</organism>
<dbReference type="PROSITE" id="PS50818">
    <property type="entry name" value="INTEIN_C_TER"/>
    <property type="match status" value="1"/>
</dbReference>
<dbReference type="NCBIfam" id="TIGR01443">
    <property type="entry name" value="intein_Cterm"/>
    <property type="match status" value="1"/>
</dbReference>
<dbReference type="EMBL" id="CAJNOK010015171">
    <property type="protein sequence ID" value="CAF1219914.1"/>
    <property type="molecule type" value="Genomic_DNA"/>
</dbReference>
<comment type="caution">
    <text evidence="1">The sequence shown here is derived from an EMBL/GenBank/DDBJ whole genome shotgun (WGS) entry which is preliminary data.</text>
</comment>
<dbReference type="Proteomes" id="UP000677228">
    <property type="component" value="Unassembled WGS sequence"/>
</dbReference>
<keyword evidence="5" id="KW-1185">Reference proteome</keyword>
<evidence type="ECO:0000313" key="3">
    <source>
        <dbReference type="EMBL" id="CAF3945204.1"/>
    </source>
</evidence>
<sequence>MKSIVAPGTRVYNFHTADVHTYFANGVAVHNTSGAQFVDLSNIKGLKRLEWNSHAPEWRIAMPGICFEDKCTNASCKAYKQQLIINIGFKKFDYLTDVSADTSKCLVCSSFVEPETCAFNNCTWKWWGIKQSQSGMPPEKVSADWRIADNAYHRFDQDVAGTVTWRQLFIEAKPN</sequence>
<evidence type="ECO:0000313" key="2">
    <source>
        <dbReference type="EMBL" id="CAF1219914.1"/>
    </source>
</evidence>
<dbReference type="Proteomes" id="UP000663829">
    <property type="component" value="Unassembled WGS sequence"/>
</dbReference>
<dbReference type="Gene3D" id="2.170.16.10">
    <property type="entry name" value="Hedgehog/Intein (Hint) domain"/>
    <property type="match status" value="1"/>
</dbReference>
<dbReference type="InterPro" id="IPR030934">
    <property type="entry name" value="Intein_C"/>
</dbReference>
<proteinExistence type="predicted"/>
<reference evidence="1" key="1">
    <citation type="submission" date="2021-02" db="EMBL/GenBank/DDBJ databases">
        <authorList>
            <person name="Nowell W R."/>
        </authorList>
    </citation>
    <scope>NUCLEOTIDE SEQUENCE</scope>
</reference>
<gene>
    <name evidence="1" type="ORF">GPM918_LOCUS22695</name>
    <name evidence="2" type="ORF">OVA965_LOCUS24867</name>
    <name evidence="3" type="ORF">SRO942_LOCUS22696</name>
    <name evidence="4" type="ORF">TMI583_LOCUS25591</name>
</gene>
<dbReference type="Proteomes" id="UP000682733">
    <property type="component" value="Unassembled WGS sequence"/>
</dbReference>
<evidence type="ECO:0000313" key="5">
    <source>
        <dbReference type="Proteomes" id="UP000663829"/>
    </source>
</evidence>
<dbReference type="OrthoDB" id="10054312at2759"/>
<dbReference type="EMBL" id="CAJOBA010036711">
    <property type="protein sequence ID" value="CAF4028033.1"/>
    <property type="molecule type" value="Genomic_DNA"/>
</dbReference>
<accession>A0A814UZC3</accession>
<dbReference type="AlphaFoldDB" id="A0A814UZC3"/>
<dbReference type="EMBL" id="CAJOBC010007854">
    <property type="protein sequence ID" value="CAF3945204.1"/>
    <property type="molecule type" value="Genomic_DNA"/>
</dbReference>
<evidence type="ECO:0000313" key="4">
    <source>
        <dbReference type="EMBL" id="CAF4028033.1"/>
    </source>
</evidence>
<name>A0A814UZC3_9BILA</name>
<evidence type="ECO:0008006" key="6">
    <source>
        <dbReference type="Google" id="ProtNLM"/>
    </source>
</evidence>
<dbReference type="Proteomes" id="UP000681722">
    <property type="component" value="Unassembled WGS sequence"/>
</dbReference>